<dbReference type="Gene3D" id="3.40.50.300">
    <property type="entry name" value="P-loop containing nucleotide triphosphate hydrolases"/>
    <property type="match status" value="1"/>
</dbReference>
<dbReference type="AlphaFoldDB" id="A0A165M7J7"/>
<evidence type="ECO:0008006" key="3">
    <source>
        <dbReference type="Google" id="ProtNLM"/>
    </source>
</evidence>
<dbReference type="Proteomes" id="UP000076761">
    <property type="component" value="Unassembled WGS sequence"/>
</dbReference>
<name>A0A165M7J7_9AGAM</name>
<evidence type="ECO:0000313" key="2">
    <source>
        <dbReference type="Proteomes" id="UP000076761"/>
    </source>
</evidence>
<evidence type="ECO:0000313" key="1">
    <source>
        <dbReference type="EMBL" id="KZT17999.1"/>
    </source>
</evidence>
<proteinExistence type="predicted"/>
<organism evidence="1 2">
    <name type="scientific">Neolentinus lepideus HHB14362 ss-1</name>
    <dbReference type="NCBI Taxonomy" id="1314782"/>
    <lineage>
        <taxon>Eukaryota</taxon>
        <taxon>Fungi</taxon>
        <taxon>Dikarya</taxon>
        <taxon>Basidiomycota</taxon>
        <taxon>Agaricomycotina</taxon>
        <taxon>Agaricomycetes</taxon>
        <taxon>Gloeophyllales</taxon>
        <taxon>Gloeophyllaceae</taxon>
        <taxon>Neolentinus</taxon>
    </lineage>
</organism>
<sequence length="95" mass="10334">GQDNIIYSGCGSGKTLFLILPLLWKPKTVSMVISPLKRLQINQACFLKSIICTALIMRSCKVLEAVNTFGVQALSINEDTPADTALWKVSVMSSC</sequence>
<accession>A0A165M7J7</accession>
<dbReference type="EMBL" id="KV425731">
    <property type="protein sequence ID" value="KZT17999.1"/>
    <property type="molecule type" value="Genomic_DNA"/>
</dbReference>
<protein>
    <recommendedName>
        <fullName evidence="3">DEAD/DEAH box helicase domain-containing protein</fullName>
    </recommendedName>
</protein>
<reference evidence="1 2" key="1">
    <citation type="journal article" date="2016" name="Mol. Biol. Evol.">
        <title>Comparative Genomics of Early-Diverging Mushroom-Forming Fungi Provides Insights into the Origins of Lignocellulose Decay Capabilities.</title>
        <authorList>
            <person name="Nagy L.G."/>
            <person name="Riley R."/>
            <person name="Tritt A."/>
            <person name="Adam C."/>
            <person name="Daum C."/>
            <person name="Floudas D."/>
            <person name="Sun H."/>
            <person name="Yadav J.S."/>
            <person name="Pangilinan J."/>
            <person name="Larsson K.H."/>
            <person name="Matsuura K."/>
            <person name="Barry K."/>
            <person name="Labutti K."/>
            <person name="Kuo R."/>
            <person name="Ohm R.A."/>
            <person name="Bhattacharya S.S."/>
            <person name="Shirouzu T."/>
            <person name="Yoshinaga Y."/>
            <person name="Martin F.M."/>
            <person name="Grigoriev I.V."/>
            <person name="Hibbett D.S."/>
        </authorList>
    </citation>
    <scope>NUCLEOTIDE SEQUENCE [LARGE SCALE GENOMIC DNA]</scope>
    <source>
        <strain evidence="1 2">HHB14362 ss-1</strain>
    </source>
</reference>
<keyword evidence="2" id="KW-1185">Reference proteome</keyword>
<feature type="non-terminal residue" evidence="1">
    <location>
        <position position="1"/>
    </location>
</feature>
<gene>
    <name evidence="1" type="ORF">NEOLEDRAFT_1081392</name>
</gene>
<dbReference type="InterPro" id="IPR027417">
    <property type="entry name" value="P-loop_NTPase"/>
</dbReference>
<dbReference type="SUPFAM" id="SSF52540">
    <property type="entry name" value="P-loop containing nucleoside triphosphate hydrolases"/>
    <property type="match status" value="1"/>
</dbReference>
<dbReference type="STRING" id="1314782.A0A165M7J7"/>
<dbReference type="InParanoid" id="A0A165M7J7"/>